<proteinExistence type="predicted"/>
<name>A0A6L4WYM6_9BIFI</name>
<evidence type="ECO:0000313" key="8">
    <source>
        <dbReference type="EMBL" id="NEG71920.1"/>
    </source>
</evidence>
<evidence type="ECO:0000256" key="5">
    <source>
        <dbReference type="ARBA" id="ARBA00023288"/>
    </source>
</evidence>
<sequence>MSRNNVTKRAMAAIAAVGAMSMMLAGCGSNGAGEQTKDGKPLVKVMFQNATNQDVKTMAWTKDLEKACGCTIEWSQVSDTQWAQQKSATLSAGNPADVTIRGYHPSDAQKYQFFEDLSDDLDKMPNVEKFFKEQPVAQGMVTTPDGKMYTLPRYQGKLYKASGQHLFINKTWLDKLGLQVPKTWDELFKVMDAFKTQDPNGNGQADEIPYAMRNLDMTGFGWWSPFLFLNSTGIATQFNNSPSRFGFYVKDGKVKNFMIEQEYRDVIDFLHEMIEKGYSPKDSLTQDSSKYYASLTGSSDGKTATVGLAITNTASAFGDLADEYEAIEWPASKSGVTAKADFSQDAGAFDDYGVAVSADAPNKDAIFKLINALYDGSTNSITQRYGTIGDWITKDSDTEYTINPKLWKLGANDKQPAFMDRFAGWIPDSVTIKGDTSAEQLKEADDVYADQLKAVGDDYFPVSIVPSDEDSTTLSNDNANIMGAALVQSAKWIQDGGLTDDAWNSYVEGLKGMNIEQDAQLWQKWLDEANKKD</sequence>
<dbReference type="AlphaFoldDB" id="A0A6L4WYM6"/>
<dbReference type="EMBL" id="WBSM01000010">
    <property type="protein sequence ID" value="KAB8287208.1"/>
    <property type="molecule type" value="Genomic_DNA"/>
</dbReference>
<dbReference type="Proteomes" id="UP000482084">
    <property type="component" value="Unassembled WGS sequence"/>
</dbReference>
<dbReference type="PANTHER" id="PTHR43649">
    <property type="entry name" value="ARABINOSE-BINDING PROTEIN-RELATED"/>
    <property type="match status" value="1"/>
</dbReference>
<evidence type="ECO:0000256" key="4">
    <source>
        <dbReference type="ARBA" id="ARBA00023139"/>
    </source>
</evidence>
<keyword evidence="2 6" id="KW-0732">Signal</keyword>
<evidence type="ECO:0000313" key="10">
    <source>
        <dbReference type="Proteomes" id="UP000482084"/>
    </source>
</evidence>
<dbReference type="OrthoDB" id="3225049at2"/>
<dbReference type="Gene3D" id="3.40.190.10">
    <property type="entry name" value="Periplasmic binding protein-like II"/>
    <property type="match status" value="2"/>
</dbReference>
<dbReference type="SUPFAM" id="SSF53850">
    <property type="entry name" value="Periplasmic binding protein-like II"/>
    <property type="match status" value="1"/>
</dbReference>
<dbReference type="PROSITE" id="PS51257">
    <property type="entry name" value="PROKAR_LIPOPROTEIN"/>
    <property type="match status" value="1"/>
</dbReference>
<reference evidence="8 9" key="1">
    <citation type="submission" date="2019-10" db="EMBL/GenBank/DDBJ databases">
        <title>Bifidobacterium from non-human primates.</title>
        <authorList>
            <person name="Modesto M."/>
        </authorList>
    </citation>
    <scope>NUCLEOTIDE SEQUENCE [LARGE SCALE GENOMIC DNA]</scope>
    <source>
        <strain evidence="8 9">TREM</strain>
    </source>
</reference>
<feature type="chain" id="PRO_5038251627" evidence="6">
    <location>
        <begin position="26"/>
        <end position="533"/>
    </location>
</feature>
<dbReference type="PANTHER" id="PTHR43649:SF33">
    <property type="entry name" value="POLYGALACTURONAN_RHAMNOGALACTURONAN-BINDING PROTEIN YTCQ"/>
    <property type="match status" value="1"/>
</dbReference>
<reference evidence="7 10" key="2">
    <citation type="submission" date="2019-10" db="EMBL/GenBank/DDBJ databases">
        <title>Characterization of the phylogenetic diversity of two novel species belonging to the genus Bifidobacterium: Bifidobacterium cebidarum sp. nov. and Bifidobacterium leontopitheci sp. nov.</title>
        <authorList>
            <person name="Lugli G.A."/>
            <person name="Duranti S."/>
            <person name="Milani C."/>
            <person name="Turroni F."/>
            <person name="Ventura M."/>
        </authorList>
    </citation>
    <scope>NUCLEOTIDE SEQUENCE [LARGE SCALE GENOMIC DNA]</scope>
    <source>
        <strain evidence="7 10">DSM 100688</strain>
    </source>
</reference>
<keyword evidence="5" id="KW-0449">Lipoprotein</keyword>
<dbReference type="EMBL" id="WHZX01000004">
    <property type="protein sequence ID" value="NEG71920.1"/>
    <property type="molecule type" value="Genomic_DNA"/>
</dbReference>
<feature type="signal peptide" evidence="6">
    <location>
        <begin position="1"/>
        <end position="25"/>
    </location>
</feature>
<dbReference type="RefSeq" id="WP_152358803.1">
    <property type="nucleotide sequence ID" value="NZ_WBSM01000010.1"/>
</dbReference>
<evidence type="ECO:0000256" key="3">
    <source>
        <dbReference type="ARBA" id="ARBA00023136"/>
    </source>
</evidence>
<evidence type="ECO:0000256" key="2">
    <source>
        <dbReference type="ARBA" id="ARBA00022729"/>
    </source>
</evidence>
<keyword evidence="10" id="KW-1185">Reference proteome</keyword>
<dbReference type="Pfam" id="PF13416">
    <property type="entry name" value="SBP_bac_8"/>
    <property type="match status" value="1"/>
</dbReference>
<organism evidence="7 10">
    <name type="scientific">Bifidobacterium ramosum</name>
    <dbReference type="NCBI Taxonomy" id="1798158"/>
    <lineage>
        <taxon>Bacteria</taxon>
        <taxon>Bacillati</taxon>
        <taxon>Actinomycetota</taxon>
        <taxon>Actinomycetes</taxon>
        <taxon>Bifidobacteriales</taxon>
        <taxon>Bifidobacteriaceae</taxon>
        <taxon>Bifidobacterium</taxon>
    </lineage>
</organism>
<evidence type="ECO:0000313" key="9">
    <source>
        <dbReference type="Proteomes" id="UP000469943"/>
    </source>
</evidence>
<dbReference type="InterPro" id="IPR006059">
    <property type="entry name" value="SBP"/>
</dbReference>
<gene>
    <name evidence="7" type="ORF">DSM100688_1783</name>
    <name evidence="8" type="ORF">GFD24_06840</name>
</gene>
<evidence type="ECO:0000256" key="1">
    <source>
        <dbReference type="ARBA" id="ARBA00022475"/>
    </source>
</evidence>
<accession>A0A6L4WYM6</accession>
<comment type="caution">
    <text evidence="7">The sequence shown here is derived from an EMBL/GenBank/DDBJ whole genome shotgun (WGS) entry which is preliminary data.</text>
</comment>
<evidence type="ECO:0000313" key="7">
    <source>
        <dbReference type="EMBL" id="KAB8287208.1"/>
    </source>
</evidence>
<keyword evidence="3" id="KW-0472">Membrane</keyword>
<evidence type="ECO:0000256" key="6">
    <source>
        <dbReference type="SAM" id="SignalP"/>
    </source>
</evidence>
<keyword evidence="1" id="KW-1003">Cell membrane</keyword>
<keyword evidence="4" id="KW-0564">Palmitate</keyword>
<dbReference type="InterPro" id="IPR050490">
    <property type="entry name" value="Bact_solute-bd_prot1"/>
</dbReference>
<dbReference type="Proteomes" id="UP000469943">
    <property type="component" value="Unassembled WGS sequence"/>
</dbReference>
<protein>
    <submittedName>
        <fullName evidence="7">ABC transporter substrate-binding protein</fullName>
    </submittedName>
    <submittedName>
        <fullName evidence="8">Extracellular solute-binding protein</fullName>
    </submittedName>
</protein>